<evidence type="ECO:0000256" key="1">
    <source>
        <dbReference type="ARBA" id="ARBA00005578"/>
    </source>
</evidence>
<dbReference type="SUPFAM" id="SSF82657">
    <property type="entry name" value="BolA-like"/>
    <property type="match status" value="1"/>
</dbReference>
<dbReference type="Gene3D" id="3.30.300.90">
    <property type="entry name" value="BolA-like"/>
    <property type="match status" value="1"/>
</dbReference>
<gene>
    <name evidence="2" type="ORF">METZ01_LOCUS64104</name>
</gene>
<dbReference type="InterPro" id="IPR036065">
    <property type="entry name" value="BolA-like_sf"/>
</dbReference>
<evidence type="ECO:0000313" key="2">
    <source>
        <dbReference type="EMBL" id="SVA11250.1"/>
    </source>
</evidence>
<dbReference type="PANTHER" id="PTHR46229">
    <property type="entry name" value="BOLA TRANSCRIPTION REGULATOR"/>
    <property type="match status" value="1"/>
</dbReference>
<evidence type="ECO:0008006" key="3">
    <source>
        <dbReference type="Google" id="ProtNLM"/>
    </source>
</evidence>
<protein>
    <recommendedName>
        <fullName evidence="3">BolA family transcriptional regulator</fullName>
    </recommendedName>
</protein>
<accession>A0A381T4Y5</accession>
<dbReference type="PIRSF" id="PIRSF003113">
    <property type="entry name" value="BolA"/>
    <property type="match status" value="1"/>
</dbReference>
<dbReference type="PANTHER" id="PTHR46229:SF2">
    <property type="entry name" value="BOLA-LIKE PROTEIN 1"/>
    <property type="match status" value="1"/>
</dbReference>
<sequence>MNSDDIKILIETSIEDTVAKVSSDDNVHFEAIVISPAFREKSLIQRHQMVYGSLGGKMQSEIHALSLTTLTPKENLA</sequence>
<organism evidence="2">
    <name type="scientific">marine metagenome</name>
    <dbReference type="NCBI Taxonomy" id="408172"/>
    <lineage>
        <taxon>unclassified sequences</taxon>
        <taxon>metagenomes</taxon>
        <taxon>ecological metagenomes</taxon>
    </lineage>
</organism>
<reference evidence="2" key="1">
    <citation type="submission" date="2018-05" db="EMBL/GenBank/DDBJ databases">
        <authorList>
            <person name="Lanie J.A."/>
            <person name="Ng W.-L."/>
            <person name="Kazmierczak K.M."/>
            <person name="Andrzejewski T.M."/>
            <person name="Davidsen T.M."/>
            <person name="Wayne K.J."/>
            <person name="Tettelin H."/>
            <person name="Glass J.I."/>
            <person name="Rusch D."/>
            <person name="Podicherti R."/>
            <person name="Tsui H.-C.T."/>
            <person name="Winkler M.E."/>
        </authorList>
    </citation>
    <scope>NUCLEOTIDE SEQUENCE</scope>
</reference>
<dbReference type="AlphaFoldDB" id="A0A381T4Y5"/>
<dbReference type="EMBL" id="UINC01004034">
    <property type="protein sequence ID" value="SVA11250.1"/>
    <property type="molecule type" value="Genomic_DNA"/>
</dbReference>
<dbReference type="InterPro" id="IPR050961">
    <property type="entry name" value="BolA/IbaG_stress_morph_reg"/>
</dbReference>
<dbReference type="InterPro" id="IPR002634">
    <property type="entry name" value="BolA"/>
</dbReference>
<name>A0A381T4Y5_9ZZZZ</name>
<comment type="similarity">
    <text evidence="1">Belongs to the BolA/IbaG family.</text>
</comment>
<dbReference type="Pfam" id="PF01722">
    <property type="entry name" value="BolA"/>
    <property type="match status" value="1"/>
</dbReference>
<proteinExistence type="inferred from homology"/>